<protein>
    <recommendedName>
        <fullName evidence="5">DUF1648 domain-containing protein</fullName>
    </recommendedName>
</protein>
<proteinExistence type="predicted"/>
<gene>
    <name evidence="3" type="ORF">FB468_1408</name>
</gene>
<dbReference type="OrthoDB" id="9808690at2"/>
<keyword evidence="2" id="KW-0812">Transmembrane</keyword>
<feature type="transmembrane region" description="Helical" evidence="2">
    <location>
        <begin position="36"/>
        <end position="57"/>
    </location>
</feature>
<feature type="transmembrane region" description="Helical" evidence="2">
    <location>
        <begin position="158"/>
        <end position="178"/>
    </location>
</feature>
<feature type="transmembrane region" description="Helical" evidence="2">
    <location>
        <begin position="117"/>
        <end position="138"/>
    </location>
</feature>
<sequence>MPSLTPPAGDTDSAESKPARGRQGPRRFAGLSAAELSRVITAGVALPALFVLCSWVIESSWTDLPGRYPAHWGKGGVDRFSSPQEYINTQAVAAAVAAVVTAGIAAGNLLGGAWSPLSRGFTSVGAGITGAIAGGFFVQLLRSRGLTTQAAIELGGGAGFLGVAAGFVALFALTFTLLPRGKYS</sequence>
<dbReference type="AlphaFoldDB" id="A0A542Y5Q1"/>
<feature type="region of interest" description="Disordered" evidence="1">
    <location>
        <begin position="1"/>
        <end position="25"/>
    </location>
</feature>
<dbReference type="Proteomes" id="UP000319094">
    <property type="component" value="Unassembled WGS sequence"/>
</dbReference>
<evidence type="ECO:0000313" key="3">
    <source>
        <dbReference type="EMBL" id="TQL43387.1"/>
    </source>
</evidence>
<evidence type="ECO:0000256" key="2">
    <source>
        <dbReference type="SAM" id="Phobius"/>
    </source>
</evidence>
<evidence type="ECO:0000313" key="4">
    <source>
        <dbReference type="Proteomes" id="UP000319094"/>
    </source>
</evidence>
<organism evidence="3 4">
    <name type="scientific">Leucobacter komagatae</name>
    <dbReference type="NCBI Taxonomy" id="55969"/>
    <lineage>
        <taxon>Bacteria</taxon>
        <taxon>Bacillati</taxon>
        <taxon>Actinomycetota</taxon>
        <taxon>Actinomycetes</taxon>
        <taxon>Micrococcales</taxon>
        <taxon>Microbacteriaceae</taxon>
        <taxon>Leucobacter</taxon>
    </lineage>
</organism>
<keyword evidence="4" id="KW-1185">Reference proteome</keyword>
<name>A0A542Y5Q1_9MICO</name>
<comment type="caution">
    <text evidence="3">The sequence shown here is derived from an EMBL/GenBank/DDBJ whole genome shotgun (WGS) entry which is preliminary data.</text>
</comment>
<dbReference type="EMBL" id="VFON01000001">
    <property type="protein sequence ID" value="TQL43387.1"/>
    <property type="molecule type" value="Genomic_DNA"/>
</dbReference>
<accession>A0A542Y5Q1</accession>
<keyword evidence="2" id="KW-1133">Transmembrane helix</keyword>
<feature type="transmembrane region" description="Helical" evidence="2">
    <location>
        <begin position="91"/>
        <end position="110"/>
    </location>
</feature>
<dbReference type="RefSeq" id="WP_141886711.1">
    <property type="nucleotide sequence ID" value="NZ_BAAAUY010000010.1"/>
</dbReference>
<evidence type="ECO:0008006" key="5">
    <source>
        <dbReference type="Google" id="ProtNLM"/>
    </source>
</evidence>
<evidence type="ECO:0000256" key="1">
    <source>
        <dbReference type="SAM" id="MobiDB-lite"/>
    </source>
</evidence>
<keyword evidence="2" id="KW-0472">Membrane</keyword>
<reference evidence="3 4" key="1">
    <citation type="submission" date="2019-06" db="EMBL/GenBank/DDBJ databases">
        <title>Sequencing the genomes of 1000 actinobacteria strains.</title>
        <authorList>
            <person name="Klenk H.-P."/>
        </authorList>
    </citation>
    <scope>NUCLEOTIDE SEQUENCE [LARGE SCALE GENOMIC DNA]</scope>
    <source>
        <strain evidence="3 4">DSM 8803</strain>
    </source>
</reference>